<dbReference type="InterPro" id="IPR011006">
    <property type="entry name" value="CheY-like_superfamily"/>
</dbReference>
<feature type="domain" description="Response regulatory" evidence="2">
    <location>
        <begin position="2"/>
        <end position="118"/>
    </location>
</feature>
<dbReference type="PANTHER" id="PTHR43228:SF1">
    <property type="entry name" value="TWO-COMPONENT RESPONSE REGULATOR ARR22"/>
    <property type="match status" value="1"/>
</dbReference>
<protein>
    <submittedName>
        <fullName evidence="3">Response regulator</fullName>
    </submittedName>
</protein>
<dbReference type="GO" id="GO:0000160">
    <property type="term" value="P:phosphorelay signal transduction system"/>
    <property type="evidence" value="ECO:0007669"/>
    <property type="project" value="InterPro"/>
</dbReference>
<dbReference type="Proteomes" id="UP000886390">
    <property type="component" value="Unassembled WGS sequence"/>
</dbReference>
<name>A0A7C3C3I5_9BACT</name>
<keyword evidence="1" id="KW-0597">Phosphoprotein</keyword>
<dbReference type="AlphaFoldDB" id="A0A7C3C3I5"/>
<dbReference type="SUPFAM" id="SSF52172">
    <property type="entry name" value="CheY-like"/>
    <property type="match status" value="1"/>
</dbReference>
<proteinExistence type="predicted"/>
<dbReference type="Pfam" id="PF00072">
    <property type="entry name" value="Response_reg"/>
    <property type="match status" value="1"/>
</dbReference>
<dbReference type="PROSITE" id="PS50110">
    <property type="entry name" value="RESPONSE_REGULATORY"/>
    <property type="match status" value="1"/>
</dbReference>
<reference evidence="3" key="1">
    <citation type="journal article" date="2020" name="mSystems">
        <title>Genome- and Community-Level Interaction Insights into Carbon Utilization and Element Cycling Functions of Hydrothermarchaeota in Hydrothermal Sediment.</title>
        <authorList>
            <person name="Zhou Z."/>
            <person name="Liu Y."/>
            <person name="Xu W."/>
            <person name="Pan J."/>
            <person name="Luo Z.H."/>
            <person name="Li M."/>
        </authorList>
    </citation>
    <scope>NUCLEOTIDE SEQUENCE [LARGE SCALE GENOMIC DNA]</scope>
    <source>
        <strain evidence="3">HyVt-507</strain>
    </source>
</reference>
<dbReference type="InterPro" id="IPR001789">
    <property type="entry name" value="Sig_transdc_resp-reg_receiver"/>
</dbReference>
<feature type="modified residue" description="4-aspartylphosphate" evidence="1">
    <location>
        <position position="53"/>
    </location>
</feature>
<dbReference type="Gene3D" id="3.40.50.2300">
    <property type="match status" value="1"/>
</dbReference>
<dbReference type="SMART" id="SM00448">
    <property type="entry name" value="REC"/>
    <property type="match status" value="1"/>
</dbReference>
<organism evidence="3">
    <name type="scientific">Sulfurimonas autotrophica</name>
    <dbReference type="NCBI Taxonomy" id="202747"/>
    <lineage>
        <taxon>Bacteria</taxon>
        <taxon>Pseudomonadati</taxon>
        <taxon>Campylobacterota</taxon>
        <taxon>Epsilonproteobacteria</taxon>
        <taxon>Campylobacterales</taxon>
        <taxon>Sulfurimonadaceae</taxon>
        <taxon>Sulfurimonas</taxon>
    </lineage>
</organism>
<dbReference type="PANTHER" id="PTHR43228">
    <property type="entry name" value="TWO-COMPONENT RESPONSE REGULATOR"/>
    <property type="match status" value="1"/>
</dbReference>
<comment type="caution">
    <text evidence="3">The sequence shown here is derived from an EMBL/GenBank/DDBJ whole genome shotgun (WGS) entry which is preliminary data.</text>
</comment>
<sequence>MKYLVTDDSKLARRVLKKSLCEFVHEDDIFEACDGLEALKILLQEKLEIIFLDLTMPVMDGYEAIPKILDINPDAKIVVVSADIQEKAKEKVLSLGAVMHVEKPINPTKMKEILDLLAL</sequence>
<evidence type="ECO:0000259" key="2">
    <source>
        <dbReference type="PROSITE" id="PS50110"/>
    </source>
</evidence>
<accession>A0A7C3C3I5</accession>
<evidence type="ECO:0000256" key="1">
    <source>
        <dbReference type="PROSITE-ProRule" id="PRU00169"/>
    </source>
</evidence>
<evidence type="ECO:0000313" key="3">
    <source>
        <dbReference type="EMBL" id="HFB53583.1"/>
    </source>
</evidence>
<dbReference type="EMBL" id="DRNH01000135">
    <property type="protein sequence ID" value="HFB53583.1"/>
    <property type="molecule type" value="Genomic_DNA"/>
</dbReference>
<dbReference type="InterPro" id="IPR052048">
    <property type="entry name" value="ST_Response_Regulator"/>
</dbReference>
<gene>
    <name evidence="3" type="ORF">ENJ67_02510</name>
</gene>